<protein>
    <submittedName>
        <fullName evidence="3">Beta-galactosidase-1-like protein 3</fullName>
        <ecNumber evidence="3">3.2.1.-</ecNumber>
    </submittedName>
</protein>
<dbReference type="InterPro" id="IPR001944">
    <property type="entry name" value="Glycoside_Hdrlase_35"/>
</dbReference>
<keyword evidence="3" id="KW-0326">Glycosidase</keyword>
<dbReference type="Pfam" id="PF01301">
    <property type="entry name" value="Glyco_hydro_35"/>
    <property type="match status" value="1"/>
</dbReference>
<dbReference type="SUPFAM" id="SSF51445">
    <property type="entry name" value="(Trans)glycosidases"/>
    <property type="match status" value="1"/>
</dbReference>
<dbReference type="EMBL" id="KE675832">
    <property type="protein sequence ID" value="ERE74703.1"/>
    <property type="molecule type" value="Genomic_DNA"/>
</dbReference>
<feature type="non-terminal residue" evidence="3">
    <location>
        <position position="120"/>
    </location>
</feature>
<dbReference type="Proteomes" id="UP000030759">
    <property type="component" value="Unassembled WGS sequence"/>
</dbReference>
<evidence type="ECO:0000313" key="3">
    <source>
        <dbReference type="EMBL" id="ERE74703.1"/>
    </source>
</evidence>
<accession>A0A061I112</accession>
<dbReference type="Gene3D" id="3.20.20.80">
    <property type="entry name" value="Glycosidases"/>
    <property type="match status" value="1"/>
</dbReference>
<dbReference type="GO" id="GO:0004553">
    <property type="term" value="F:hydrolase activity, hydrolyzing O-glycosyl compounds"/>
    <property type="evidence" value="ECO:0007669"/>
    <property type="project" value="InterPro"/>
</dbReference>
<dbReference type="InterPro" id="IPR017853">
    <property type="entry name" value="GH"/>
</dbReference>
<dbReference type="InterPro" id="IPR031330">
    <property type="entry name" value="Gly_Hdrlase_35_cat"/>
</dbReference>
<evidence type="ECO:0000259" key="2">
    <source>
        <dbReference type="Pfam" id="PF01301"/>
    </source>
</evidence>
<dbReference type="PRINTS" id="PR00742">
    <property type="entry name" value="GLHYDRLASE35"/>
</dbReference>
<evidence type="ECO:0000313" key="4">
    <source>
        <dbReference type="Proteomes" id="UP000030759"/>
    </source>
</evidence>
<sequence length="120" mass="13807">MGTTVQLWMRSKCLSWKRTMAVFFLPLVLAGLAPLSEYKNALFKMSATRFSWSRLTPFKLKNRSVGLSTESNAQGKVYFTLDGHKFMIVGGSIHYFRVPREYWKDRLLKLQACGFNTVTT</sequence>
<dbReference type="PANTHER" id="PTHR23421">
    <property type="entry name" value="BETA-GALACTOSIDASE RELATED"/>
    <property type="match status" value="1"/>
</dbReference>
<gene>
    <name evidence="3" type="ORF">H671_4g13236</name>
</gene>
<dbReference type="GO" id="GO:0005975">
    <property type="term" value="P:carbohydrate metabolic process"/>
    <property type="evidence" value="ECO:0007669"/>
    <property type="project" value="InterPro"/>
</dbReference>
<name>A0A061I112_CRIGR</name>
<keyword evidence="3" id="KW-0378">Hydrolase</keyword>
<reference evidence="4" key="1">
    <citation type="journal article" date="2013" name="Nat. Biotechnol.">
        <title>Chinese hamster genome sequenced from sorted chromosomes.</title>
        <authorList>
            <person name="Brinkrolf K."/>
            <person name="Rupp O."/>
            <person name="Laux H."/>
            <person name="Kollin F."/>
            <person name="Ernst W."/>
            <person name="Linke B."/>
            <person name="Kofler R."/>
            <person name="Romand S."/>
            <person name="Hesse F."/>
            <person name="Budach W.E."/>
            <person name="Galosy S."/>
            <person name="Muller D."/>
            <person name="Noll T."/>
            <person name="Wienberg J."/>
            <person name="Jostock T."/>
            <person name="Leonard M."/>
            <person name="Grillari J."/>
            <person name="Tauch A."/>
            <person name="Goesmann A."/>
            <person name="Helk B."/>
            <person name="Mott J.E."/>
            <person name="Puhler A."/>
            <person name="Borth N."/>
        </authorList>
    </citation>
    <scope>NUCLEOTIDE SEQUENCE [LARGE SCALE GENOMIC DNA]</scope>
    <source>
        <strain evidence="4">17A/GY</strain>
    </source>
</reference>
<comment type="similarity">
    <text evidence="1">Belongs to the glycosyl hydrolase 35 family.</text>
</comment>
<dbReference type="AlphaFoldDB" id="A0A061I112"/>
<dbReference type="EC" id="3.2.1.-" evidence="3"/>
<proteinExistence type="inferred from homology"/>
<organism evidence="3 4">
    <name type="scientific">Cricetulus griseus</name>
    <name type="common">Chinese hamster</name>
    <name type="synonym">Cricetulus barabensis griseus</name>
    <dbReference type="NCBI Taxonomy" id="10029"/>
    <lineage>
        <taxon>Eukaryota</taxon>
        <taxon>Metazoa</taxon>
        <taxon>Chordata</taxon>
        <taxon>Craniata</taxon>
        <taxon>Vertebrata</taxon>
        <taxon>Euteleostomi</taxon>
        <taxon>Mammalia</taxon>
        <taxon>Eutheria</taxon>
        <taxon>Euarchontoglires</taxon>
        <taxon>Glires</taxon>
        <taxon>Rodentia</taxon>
        <taxon>Myomorpha</taxon>
        <taxon>Muroidea</taxon>
        <taxon>Cricetidae</taxon>
        <taxon>Cricetinae</taxon>
        <taxon>Cricetulus</taxon>
    </lineage>
</organism>
<feature type="domain" description="Glycoside hydrolase 35 catalytic" evidence="2">
    <location>
        <begin position="79"/>
        <end position="120"/>
    </location>
</feature>
<evidence type="ECO:0000256" key="1">
    <source>
        <dbReference type="ARBA" id="ARBA00009809"/>
    </source>
</evidence>